<keyword evidence="2" id="KW-1185">Reference proteome</keyword>
<dbReference type="EMBL" id="JBFOLJ010000004">
    <property type="protein sequence ID" value="KAL2545262.1"/>
    <property type="molecule type" value="Genomic_DNA"/>
</dbReference>
<organism evidence="1 2">
    <name type="scientific">Forsythia ovata</name>
    <dbReference type="NCBI Taxonomy" id="205694"/>
    <lineage>
        <taxon>Eukaryota</taxon>
        <taxon>Viridiplantae</taxon>
        <taxon>Streptophyta</taxon>
        <taxon>Embryophyta</taxon>
        <taxon>Tracheophyta</taxon>
        <taxon>Spermatophyta</taxon>
        <taxon>Magnoliopsida</taxon>
        <taxon>eudicotyledons</taxon>
        <taxon>Gunneridae</taxon>
        <taxon>Pentapetalae</taxon>
        <taxon>asterids</taxon>
        <taxon>lamiids</taxon>
        <taxon>Lamiales</taxon>
        <taxon>Oleaceae</taxon>
        <taxon>Forsythieae</taxon>
        <taxon>Forsythia</taxon>
    </lineage>
</organism>
<accession>A0ABD1W6H0</accession>
<proteinExistence type="predicted"/>
<comment type="caution">
    <text evidence="1">The sequence shown here is derived from an EMBL/GenBank/DDBJ whole genome shotgun (WGS) entry which is preliminary data.</text>
</comment>
<dbReference type="AlphaFoldDB" id="A0ABD1W6H0"/>
<dbReference type="Proteomes" id="UP001604277">
    <property type="component" value="Unassembled WGS sequence"/>
</dbReference>
<reference evidence="2" key="1">
    <citation type="submission" date="2024-07" db="EMBL/GenBank/DDBJ databases">
        <title>Two chromosome-level genome assemblies of Korean endemic species Abeliophyllum distichum and Forsythia ovata (Oleaceae).</title>
        <authorList>
            <person name="Jang H."/>
        </authorList>
    </citation>
    <scope>NUCLEOTIDE SEQUENCE [LARGE SCALE GENOMIC DNA]</scope>
</reference>
<evidence type="ECO:0000313" key="2">
    <source>
        <dbReference type="Proteomes" id="UP001604277"/>
    </source>
</evidence>
<protein>
    <submittedName>
        <fullName evidence="1">Uncharacterized protein</fullName>
    </submittedName>
</protein>
<evidence type="ECO:0000313" key="1">
    <source>
        <dbReference type="EMBL" id="KAL2545262.1"/>
    </source>
</evidence>
<sequence>MVDSSGSNLEDVEETAPRDIMVMIDRGKSWVEYVRELSGVHEDPESDPSYWACNKHPTKLSMSDFTKLRDKYRVPEGVRLIFPTKSDRHCNPPKGHVAVMSDAFDCGMRLALYLFFRAIL</sequence>
<gene>
    <name evidence="1" type="ORF">Fot_14495</name>
</gene>
<name>A0ABD1W6H0_9LAMI</name>